<evidence type="ECO:0000259" key="16">
    <source>
        <dbReference type="Pfam" id="PF04757"/>
    </source>
</evidence>
<comment type="subunit">
    <text evidence="15">Component of the PEX2-PEX10-PEX12 retrotranslocation channel, composed of PEX2, PEX10 and PEX12.</text>
</comment>
<dbReference type="PANTHER" id="PTHR12888:SF0">
    <property type="entry name" value="PEROXISOME ASSEMBLY PROTEIN 12"/>
    <property type="match status" value="1"/>
</dbReference>
<dbReference type="GO" id="GO:0004842">
    <property type="term" value="F:ubiquitin-protein transferase activity"/>
    <property type="evidence" value="ECO:0007669"/>
    <property type="project" value="TreeGrafter"/>
</dbReference>
<gene>
    <name evidence="17" type="primary">PEX12</name>
    <name evidence="17" type="ORF">C6P45_004940</name>
</gene>
<evidence type="ECO:0000256" key="8">
    <source>
        <dbReference type="ARBA" id="ARBA00022771"/>
    </source>
</evidence>
<evidence type="ECO:0000256" key="4">
    <source>
        <dbReference type="ARBA" id="ARBA00018980"/>
    </source>
</evidence>
<dbReference type="PANTHER" id="PTHR12888">
    <property type="entry name" value="PEROXISOME ASSEMBLY PROTEIN 12 PEROXIN-12"/>
    <property type="match status" value="1"/>
</dbReference>
<dbReference type="GO" id="GO:0006513">
    <property type="term" value="P:protein monoubiquitination"/>
    <property type="evidence" value="ECO:0007669"/>
    <property type="project" value="TreeGrafter"/>
</dbReference>
<evidence type="ECO:0000256" key="5">
    <source>
        <dbReference type="ARBA" id="ARBA00022448"/>
    </source>
</evidence>
<evidence type="ECO:0000256" key="3">
    <source>
        <dbReference type="ARBA" id="ARBA00008704"/>
    </source>
</evidence>
<dbReference type="InterPro" id="IPR013083">
    <property type="entry name" value="Znf_RING/FYVE/PHD"/>
</dbReference>
<comment type="similarity">
    <text evidence="3">Belongs to the pex2/pex10/pex12 family.</text>
</comment>
<dbReference type="GO" id="GO:0005778">
    <property type="term" value="C:peroxisomal membrane"/>
    <property type="evidence" value="ECO:0007669"/>
    <property type="project" value="UniProtKB-SubCell"/>
</dbReference>
<evidence type="ECO:0000256" key="11">
    <source>
        <dbReference type="ARBA" id="ARBA00022989"/>
    </source>
</evidence>
<keyword evidence="5" id="KW-0813">Transport</keyword>
<keyword evidence="7" id="KW-0479">Metal-binding</keyword>
<dbReference type="GO" id="GO:1990429">
    <property type="term" value="C:peroxisomal importomer complex"/>
    <property type="evidence" value="ECO:0007669"/>
    <property type="project" value="TreeGrafter"/>
</dbReference>
<evidence type="ECO:0000256" key="13">
    <source>
        <dbReference type="ARBA" id="ARBA00023140"/>
    </source>
</evidence>
<dbReference type="Proteomes" id="UP000750334">
    <property type="component" value="Unassembled WGS sequence"/>
</dbReference>
<keyword evidence="9" id="KW-0862">Zinc</keyword>
<evidence type="ECO:0000256" key="15">
    <source>
        <dbReference type="ARBA" id="ARBA00034505"/>
    </source>
</evidence>
<accession>A0A9P7BA15</accession>
<dbReference type="InterPro" id="IPR017375">
    <property type="entry name" value="PEX12"/>
</dbReference>
<keyword evidence="17" id="KW-0436">Ligase</keyword>
<dbReference type="AlphaFoldDB" id="A0A9P7BA15"/>
<evidence type="ECO:0000256" key="9">
    <source>
        <dbReference type="ARBA" id="ARBA00022833"/>
    </source>
</evidence>
<dbReference type="GO" id="GO:0008270">
    <property type="term" value="F:zinc ion binding"/>
    <property type="evidence" value="ECO:0007669"/>
    <property type="project" value="UniProtKB-KW"/>
</dbReference>
<dbReference type="InterPro" id="IPR006845">
    <property type="entry name" value="Pex_N"/>
</dbReference>
<evidence type="ECO:0000256" key="14">
    <source>
        <dbReference type="ARBA" id="ARBA00029692"/>
    </source>
</evidence>
<evidence type="ECO:0000256" key="12">
    <source>
        <dbReference type="ARBA" id="ARBA00023136"/>
    </source>
</evidence>
<dbReference type="GO" id="GO:0016562">
    <property type="term" value="P:protein import into peroxisome matrix, receptor recycling"/>
    <property type="evidence" value="ECO:0007669"/>
    <property type="project" value="UniProtKB-ARBA"/>
</dbReference>
<keyword evidence="13" id="KW-0576">Peroxisome</keyword>
<name>A0A9P7BA15_MAUEX</name>
<keyword evidence="12" id="KW-0472">Membrane</keyword>
<keyword evidence="10" id="KW-0653">Protein transport</keyword>
<evidence type="ECO:0000256" key="10">
    <source>
        <dbReference type="ARBA" id="ARBA00022927"/>
    </source>
</evidence>
<proteinExistence type="inferred from homology"/>
<evidence type="ECO:0000313" key="18">
    <source>
        <dbReference type="Proteomes" id="UP000750334"/>
    </source>
</evidence>
<comment type="pathway">
    <text evidence="2">Protein modification; protein ubiquitination.</text>
</comment>
<evidence type="ECO:0000256" key="7">
    <source>
        <dbReference type="ARBA" id="ARBA00022723"/>
    </source>
</evidence>
<dbReference type="Pfam" id="PF04757">
    <property type="entry name" value="Pex2_Pex12"/>
    <property type="match status" value="1"/>
</dbReference>
<evidence type="ECO:0000256" key="1">
    <source>
        <dbReference type="ARBA" id="ARBA00004585"/>
    </source>
</evidence>
<comment type="caution">
    <text evidence="17">The sequence shown here is derived from an EMBL/GenBank/DDBJ whole genome shotgun (WGS) entry which is preliminary data.</text>
</comment>
<dbReference type="EMBL" id="PUHR01000076">
    <property type="protein sequence ID" value="KAG0668193.1"/>
    <property type="molecule type" value="Genomic_DNA"/>
</dbReference>
<keyword evidence="11" id="KW-1133">Transmembrane helix</keyword>
<organism evidence="17 18">
    <name type="scientific">Maudiozyma exigua</name>
    <name type="common">Yeast</name>
    <name type="synonym">Kazachstania exigua</name>
    <dbReference type="NCBI Taxonomy" id="34358"/>
    <lineage>
        <taxon>Eukaryota</taxon>
        <taxon>Fungi</taxon>
        <taxon>Dikarya</taxon>
        <taxon>Ascomycota</taxon>
        <taxon>Saccharomycotina</taxon>
        <taxon>Saccharomycetes</taxon>
        <taxon>Saccharomycetales</taxon>
        <taxon>Saccharomycetaceae</taxon>
        <taxon>Maudiozyma</taxon>
    </lineage>
</organism>
<feature type="domain" description="Pex N-terminal" evidence="16">
    <location>
        <begin position="31"/>
        <end position="286"/>
    </location>
</feature>
<protein>
    <recommendedName>
        <fullName evidence="4">Peroxisome assembly protein 12</fullName>
    </recommendedName>
    <alternativeName>
        <fullName evidence="14">Peroxin-12</fullName>
    </alternativeName>
</protein>
<evidence type="ECO:0000256" key="6">
    <source>
        <dbReference type="ARBA" id="ARBA00022692"/>
    </source>
</evidence>
<keyword evidence="6" id="KW-0812">Transmembrane</keyword>
<evidence type="ECO:0000313" key="17">
    <source>
        <dbReference type="EMBL" id="KAG0668193.1"/>
    </source>
</evidence>
<reference evidence="17 18" key="1">
    <citation type="submission" date="2020-11" db="EMBL/GenBank/DDBJ databases">
        <title>Kefir isolates.</title>
        <authorList>
            <person name="Marcisauskas S."/>
            <person name="Kim Y."/>
            <person name="Blasche S."/>
        </authorList>
    </citation>
    <scope>NUCLEOTIDE SEQUENCE [LARGE SCALE GENOMIC DNA]</scope>
    <source>
        <strain evidence="17 18">OG2</strain>
    </source>
</reference>
<dbReference type="OrthoDB" id="107372at2759"/>
<keyword evidence="18" id="KW-1185">Reference proteome</keyword>
<sequence>MSFYSNLPSVQNDSNGLSSYYPTLFELLSSQEIDDLLPASLRYILTKYWITNYPSKFSISVNNYFDEWFSILLKGSIEWYHINKYNSTFVDKYYGLQKINKVQDETVQTYLDLISQGKISAWPKSLQLKKSQKLIIWLEKIILPYLKSKLDDYHKRLINLSHFNNLTNIQKWILKVYPYVRRLLLLLNVIVKLTFVSGIHNSSTILEYLAHISNMRTLLPLNHTDITKSEISNNILLQKKIKFNNFTILHGFNKIISSLWNGFAFTGSQAFPTFMFMLKVYQWWVNQDLTNKLQKAINSIDKEIPKPPLTDYDPDVTSTNRCAICHNEIQNPSMIETGYVMCYPCAVTSLKGHEGVCPVSGQKLIHCKFDKTLNEWDVSRSVRKLLI</sequence>
<dbReference type="GO" id="GO:0016874">
    <property type="term" value="F:ligase activity"/>
    <property type="evidence" value="ECO:0007669"/>
    <property type="project" value="UniProtKB-KW"/>
</dbReference>
<dbReference type="Gene3D" id="3.30.40.10">
    <property type="entry name" value="Zinc/RING finger domain, C3HC4 (zinc finger)"/>
    <property type="match status" value="1"/>
</dbReference>
<evidence type="ECO:0000256" key="2">
    <source>
        <dbReference type="ARBA" id="ARBA00004906"/>
    </source>
</evidence>
<keyword evidence="8" id="KW-0863">Zinc-finger</keyword>
<comment type="subcellular location">
    <subcellularLocation>
        <location evidence="1">Peroxisome membrane</location>
        <topology evidence="1">Multi-pass membrane protein</topology>
    </subcellularLocation>
</comment>
<dbReference type="SUPFAM" id="SSF57850">
    <property type="entry name" value="RING/U-box"/>
    <property type="match status" value="1"/>
</dbReference>